<organism evidence="1 2">
    <name type="scientific">Aldrovandia affinis</name>
    <dbReference type="NCBI Taxonomy" id="143900"/>
    <lineage>
        <taxon>Eukaryota</taxon>
        <taxon>Metazoa</taxon>
        <taxon>Chordata</taxon>
        <taxon>Craniata</taxon>
        <taxon>Vertebrata</taxon>
        <taxon>Euteleostomi</taxon>
        <taxon>Actinopterygii</taxon>
        <taxon>Neopterygii</taxon>
        <taxon>Teleostei</taxon>
        <taxon>Notacanthiformes</taxon>
        <taxon>Halosauridae</taxon>
        <taxon>Aldrovandia</taxon>
    </lineage>
</organism>
<sequence length="118" mass="12721">MCPLTDVTPCVRVNVYAVTLVGGRLVFQRHRSAPSARLTQANIYHPLTLKPAPAAGLMRHRLVTVAAEHRPGDRLLLFHAPVPGSGPHATSEVCPAKLNTAQHAAARESCLYTNQSHS</sequence>
<gene>
    <name evidence="1" type="ORF">AAFF_G00012520</name>
</gene>
<keyword evidence="2" id="KW-1185">Reference proteome</keyword>
<dbReference type="AlphaFoldDB" id="A0AAD7WI60"/>
<evidence type="ECO:0000313" key="2">
    <source>
        <dbReference type="Proteomes" id="UP001221898"/>
    </source>
</evidence>
<reference evidence="1" key="1">
    <citation type="journal article" date="2023" name="Science">
        <title>Genome structures resolve the early diversification of teleost fishes.</title>
        <authorList>
            <person name="Parey E."/>
            <person name="Louis A."/>
            <person name="Montfort J."/>
            <person name="Bouchez O."/>
            <person name="Roques C."/>
            <person name="Iampietro C."/>
            <person name="Lluch J."/>
            <person name="Castinel A."/>
            <person name="Donnadieu C."/>
            <person name="Desvignes T."/>
            <person name="Floi Bucao C."/>
            <person name="Jouanno E."/>
            <person name="Wen M."/>
            <person name="Mejri S."/>
            <person name="Dirks R."/>
            <person name="Jansen H."/>
            <person name="Henkel C."/>
            <person name="Chen W.J."/>
            <person name="Zahm M."/>
            <person name="Cabau C."/>
            <person name="Klopp C."/>
            <person name="Thompson A.W."/>
            <person name="Robinson-Rechavi M."/>
            <person name="Braasch I."/>
            <person name="Lecointre G."/>
            <person name="Bobe J."/>
            <person name="Postlethwait J.H."/>
            <person name="Berthelot C."/>
            <person name="Roest Crollius H."/>
            <person name="Guiguen Y."/>
        </authorList>
    </citation>
    <scope>NUCLEOTIDE SEQUENCE</scope>
    <source>
        <strain evidence="1">NC1722</strain>
    </source>
</reference>
<dbReference type="EMBL" id="JAINUG010000102">
    <property type="protein sequence ID" value="KAJ8396929.1"/>
    <property type="molecule type" value="Genomic_DNA"/>
</dbReference>
<dbReference type="Proteomes" id="UP001221898">
    <property type="component" value="Unassembled WGS sequence"/>
</dbReference>
<evidence type="ECO:0000313" key="1">
    <source>
        <dbReference type="EMBL" id="KAJ8396929.1"/>
    </source>
</evidence>
<protein>
    <submittedName>
        <fullName evidence="1">Uncharacterized protein</fullName>
    </submittedName>
</protein>
<proteinExistence type="predicted"/>
<comment type="caution">
    <text evidence="1">The sequence shown here is derived from an EMBL/GenBank/DDBJ whole genome shotgun (WGS) entry which is preliminary data.</text>
</comment>
<name>A0AAD7WI60_9TELE</name>
<accession>A0AAD7WI60</accession>